<evidence type="ECO:0000256" key="1">
    <source>
        <dbReference type="ARBA" id="ARBA00023002"/>
    </source>
</evidence>
<evidence type="ECO:0000313" key="5">
    <source>
        <dbReference type="Proteomes" id="UP000016936"/>
    </source>
</evidence>
<name>M2T6J4_COCH5</name>
<sequence>MSKDLVLITGATGHVGFGTLVALLEHGYRARIVHRRQEQVDKLKHTASLQKHLEDVEFVLIPDFQEPSALEEAVKGVSGIIHVAAPIPLKLDGDCDWQKHFYDPAKKGTLNLFTAAAKEPSVKRIVVTSTCGITEYARPGPTGHAETAKKTGSAYLAYQYSKAMAYYAALEFIEIKKPHFDVVHMLLGYVQGANELYSSAQDIVDPDRCGSNNGVMLTARGILSNIPRMTAQVHLSDVARAHVLSLKPENAKSGDNFILAAFSGQSIPWKEFVPIIRERFPDAIERGILNPDARNDDILMSFDVSNSEAAFGKFLGSEEMVQSVVGQYIDILKSQDNK</sequence>
<proteinExistence type="inferred from homology"/>
<dbReference type="InterPro" id="IPR036291">
    <property type="entry name" value="NAD(P)-bd_dom_sf"/>
</dbReference>
<evidence type="ECO:0000313" key="4">
    <source>
        <dbReference type="EMBL" id="EMD93215.1"/>
    </source>
</evidence>
<keyword evidence="5" id="KW-1185">Reference proteome</keyword>
<dbReference type="HOGENOM" id="CLU_007383_9_2_1"/>
<evidence type="ECO:0000256" key="2">
    <source>
        <dbReference type="ARBA" id="ARBA00023445"/>
    </source>
</evidence>
<organism evidence="4 5">
    <name type="scientific">Cochliobolus heterostrophus (strain C5 / ATCC 48332 / race O)</name>
    <name type="common">Southern corn leaf blight fungus</name>
    <name type="synonym">Bipolaris maydis</name>
    <dbReference type="NCBI Taxonomy" id="701091"/>
    <lineage>
        <taxon>Eukaryota</taxon>
        <taxon>Fungi</taxon>
        <taxon>Dikarya</taxon>
        <taxon>Ascomycota</taxon>
        <taxon>Pezizomycotina</taxon>
        <taxon>Dothideomycetes</taxon>
        <taxon>Pleosporomycetidae</taxon>
        <taxon>Pleosporales</taxon>
        <taxon>Pleosporineae</taxon>
        <taxon>Pleosporaceae</taxon>
        <taxon>Bipolaris</taxon>
    </lineage>
</organism>
<dbReference type="InterPro" id="IPR001509">
    <property type="entry name" value="Epimerase_deHydtase"/>
</dbReference>
<reference evidence="4 5" key="1">
    <citation type="journal article" date="2012" name="PLoS Pathog.">
        <title>Diverse lifestyles and strategies of plant pathogenesis encoded in the genomes of eighteen Dothideomycetes fungi.</title>
        <authorList>
            <person name="Ohm R.A."/>
            <person name="Feau N."/>
            <person name="Henrissat B."/>
            <person name="Schoch C.L."/>
            <person name="Horwitz B.A."/>
            <person name="Barry K.W."/>
            <person name="Condon B.J."/>
            <person name="Copeland A.C."/>
            <person name="Dhillon B."/>
            <person name="Glaser F."/>
            <person name="Hesse C.N."/>
            <person name="Kosti I."/>
            <person name="LaButti K."/>
            <person name="Lindquist E.A."/>
            <person name="Lucas S."/>
            <person name="Salamov A.A."/>
            <person name="Bradshaw R.E."/>
            <person name="Ciuffetti L."/>
            <person name="Hamelin R.C."/>
            <person name="Kema G.H.J."/>
            <person name="Lawrence C."/>
            <person name="Scott J.A."/>
            <person name="Spatafora J.W."/>
            <person name="Turgeon B.G."/>
            <person name="de Wit P.J.G.M."/>
            <person name="Zhong S."/>
            <person name="Goodwin S.B."/>
            <person name="Grigoriev I.V."/>
        </authorList>
    </citation>
    <scope>NUCLEOTIDE SEQUENCE [LARGE SCALE GENOMIC DNA]</scope>
    <source>
        <strain evidence="5">C5 / ATCC 48332 / race O</strain>
    </source>
</reference>
<dbReference type="InterPro" id="IPR050425">
    <property type="entry name" value="NAD(P)_dehydrat-like"/>
</dbReference>
<feature type="domain" description="NAD-dependent epimerase/dehydratase" evidence="3">
    <location>
        <begin position="6"/>
        <end position="247"/>
    </location>
</feature>
<evidence type="ECO:0000259" key="3">
    <source>
        <dbReference type="Pfam" id="PF01370"/>
    </source>
</evidence>
<comment type="similarity">
    <text evidence="2">Belongs to the NAD(P)-dependent epimerase/dehydratase family. Dihydroflavonol-4-reductase subfamily.</text>
</comment>
<gene>
    <name evidence="4" type="ORF">COCHEDRAFT_1131257</name>
</gene>
<dbReference type="Gene3D" id="3.40.50.720">
    <property type="entry name" value="NAD(P)-binding Rossmann-like Domain"/>
    <property type="match status" value="1"/>
</dbReference>
<reference evidence="5" key="2">
    <citation type="journal article" date="2013" name="PLoS Genet.">
        <title>Comparative genome structure, secondary metabolite, and effector coding capacity across Cochliobolus pathogens.</title>
        <authorList>
            <person name="Condon B.J."/>
            <person name="Leng Y."/>
            <person name="Wu D."/>
            <person name="Bushley K.E."/>
            <person name="Ohm R.A."/>
            <person name="Otillar R."/>
            <person name="Martin J."/>
            <person name="Schackwitz W."/>
            <person name="Grimwood J."/>
            <person name="MohdZainudin N."/>
            <person name="Xue C."/>
            <person name="Wang R."/>
            <person name="Manning V.A."/>
            <person name="Dhillon B."/>
            <person name="Tu Z.J."/>
            <person name="Steffenson B.J."/>
            <person name="Salamov A."/>
            <person name="Sun H."/>
            <person name="Lowry S."/>
            <person name="LaButti K."/>
            <person name="Han J."/>
            <person name="Copeland A."/>
            <person name="Lindquist E."/>
            <person name="Barry K."/>
            <person name="Schmutz J."/>
            <person name="Baker S.E."/>
            <person name="Ciuffetti L.M."/>
            <person name="Grigoriev I.V."/>
            <person name="Zhong S."/>
            <person name="Turgeon B.G."/>
        </authorList>
    </citation>
    <scope>NUCLEOTIDE SEQUENCE [LARGE SCALE GENOMIC DNA]</scope>
    <source>
        <strain evidence="5">C5 / ATCC 48332 / race O</strain>
    </source>
</reference>
<dbReference type="PANTHER" id="PTHR10366">
    <property type="entry name" value="NAD DEPENDENT EPIMERASE/DEHYDRATASE"/>
    <property type="match status" value="1"/>
</dbReference>
<dbReference type="EMBL" id="KB445573">
    <property type="protein sequence ID" value="EMD93215.1"/>
    <property type="molecule type" value="Genomic_DNA"/>
</dbReference>
<dbReference type="SUPFAM" id="SSF51735">
    <property type="entry name" value="NAD(P)-binding Rossmann-fold domains"/>
    <property type="match status" value="1"/>
</dbReference>
<dbReference type="GO" id="GO:0016616">
    <property type="term" value="F:oxidoreductase activity, acting on the CH-OH group of donors, NAD or NADP as acceptor"/>
    <property type="evidence" value="ECO:0007669"/>
    <property type="project" value="TreeGrafter"/>
</dbReference>
<dbReference type="Pfam" id="PF01370">
    <property type="entry name" value="Epimerase"/>
    <property type="match status" value="1"/>
</dbReference>
<keyword evidence="1" id="KW-0560">Oxidoreductase</keyword>
<accession>M2T6J4</accession>
<dbReference type="STRING" id="701091.M2T6J4"/>
<dbReference type="eggNOG" id="KOG1502">
    <property type="taxonomic scope" value="Eukaryota"/>
</dbReference>
<dbReference type="OrthoDB" id="2735536at2759"/>
<dbReference type="OMA" id="HMLLGYV"/>
<protein>
    <recommendedName>
        <fullName evidence="3">NAD-dependent epimerase/dehydratase domain-containing protein</fullName>
    </recommendedName>
</protein>
<dbReference type="PANTHER" id="PTHR10366:SF564">
    <property type="entry name" value="STEROL-4-ALPHA-CARBOXYLATE 3-DEHYDROGENASE, DECARBOXYLATING"/>
    <property type="match status" value="1"/>
</dbReference>
<dbReference type="Proteomes" id="UP000016936">
    <property type="component" value="Unassembled WGS sequence"/>
</dbReference>
<dbReference type="AlphaFoldDB" id="M2T6J4"/>